<dbReference type="RefSeq" id="WP_190327659.1">
    <property type="nucleotide sequence ID" value="NZ_CP061171.1"/>
</dbReference>
<dbReference type="InterPro" id="IPR023996">
    <property type="entry name" value="TonB-dep_OMP_SusC/RagA"/>
</dbReference>
<dbReference type="EMBL" id="CP061171">
    <property type="protein sequence ID" value="QNR85136.1"/>
    <property type="molecule type" value="Genomic_DNA"/>
</dbReference>
<dbReference type="NCBIfam" id="TIGR04056">
    <property type="entry name" value="OMP_RagA_SusC"/>
    <property type="match status" value="1"/>
</dbReference>
<keyword evidence="3 7" id="KW-1134">Transmembrane beta strand</keyword>
<comment type="similarity">
    <text evidence="7">Belongs to the TonB-dependent receptor family.</text>
</comment>
<dbReference type="NCBIfam" id="TIGR04057">
    <property type="entry name" value="SusC_RagA_signa"/>
    <property type="match status" value="1"/>
</dbReference>
<dbReference type="Gene3D" id="2.170.130.10">
    <property type="entry name" value="TonB-dependent receptor, plug domain"/>
    <property type="match status" value="1"/>
</dbReference>
<dbReference type="InterPro" id="IPR039426">
    <property type="entry name" value="TonB-dep_rcpt-like"/>
</dbReference>
<dbReference type="InterPro" id="IPR023997">
    <property type="entry name" value="TonB-dep_OMP_SusC/RagA_CS"/>
</dbReference>
<evidence type="ECO:0000256" key="7">
    <source>
        <dbReference type="PROSITE-ProRule" id="PRU01360"/>
    </source>
</evidence>
<dbReference type="InterPro" id="IPR008969">
    <property type="entry name" value="CarboxyPept-like_regulatory"/>
</dbReference>
<evidence type="ECO:0000256" key="2">
    <source>
        <dbReference type="ARBA" id="ARBA00022448"/>
    </source>
</evidence>
<proteinExistence type="inferred from homology"/>
<dbReference type="Pfam" id="PF07660">
    <property type="entry name" value="STN"/>
    <property type="match status" value="1"/>
</dbReference>
<evidence type="ECO:0000256" key="3">
    <source>
        <dbReference type="ARBA" id="ARBA00022452"/>
    </source>
</evidence>
<dbReference type="SUPFAM" id="SSF56935">
    <property type="entry name" value="Porins"/>
    <property type="match status" value="1"/>
</dbReference>
<evidence type="ECO:0000256" key="1">
    <source>
        <dbReference type="ARBA" id="ARBA00004571"/>
    </source>
</evidence>
<dbReference type="Pfam" id="PF07715">
    <property type="entry name" value="Plug"/>
    <property type="match status" value="1"/>
</dbReference>
<evidence type="ECO:0000256" key="6">
    <source>
        <dbReference type="ARBA" id="ARBA00023237"/>
    </source>
</evidence>
<reference evidence="9 10" key="1">
    <citation type="submission" date="2020-09" db="EMBL/GenBank/DDBJ databases">
        <title>Pedobacter sp. SW-16 isolated from soil near Yeocheon.</title>
        <authorList>
            <person name="Im H.S."/>
            <person name="Joung Y."/>
            <person name="Lee S.-S."/>
        </authorList>
    </citation>
    <scope>NUCLEOTIDE SEQUENCE [LARGE SCALE GENOMIC DNA]</scope>
    <source>
        <strain evidence="9 10">SW-16</strain>
    </source>
</reference>
<keyword evidence="4 7" id="KW-0812">Transmembrane</keyword>
<keyword evidence="6 7" id="KW-0998">Cell outer membrane</keyword>
<sequence>MITIIKKIESKSGYQSFYNSTLLKNAGTVTVDLKDATLEQALEQVLKNKPLGFEIIDDIFIIKRKKNDRLAVPLFVFDQVIGKVLDEKGLPIPGASIKVKNKSIGTVTDNEGKFQLNVSKGDVLLISYVGYAVKEITYTGQKAIEVSLVVVSNQMTDVVVIGYGTVKRKNVTGAISSVKTEDLNTSTSTNIGQALAGRASGVAALQTSGQPGAGVTLQIRSNPSFASAGALYVIDGVVVNDNSAEPMSGTRYGAAGVDRSPLNFINPNDIESIDFLKDASATSIYGARAGGGVVLITTKKGKGGKPSLDYSGSHAFQKAFDFYDILSTKEYMVERNKILQEKWMLDNRIAPYGNVPASSVTPFVPKFTQQQIDNQQEYPSALDAITRKGFTDQHNLSLSGSANDGKTKYFASGNYLNQQGVLAHSDLKRYNGRLNLEQAIGDKFKIGANIISSNSNANNANVGTGANEYSGMILSAFYYPANLPLTDAAGNYIINPDYQNSPNPASFLDVTDYTKSARLLTSGFAEWNIIKGLSARANFSYDQSTAKRYSYLPKTFLYGARAGGQATITERNSTSKLMEYVLNYSHNFGEKNKITALAGHSYQVSDFEGFNAANDHFATDNFLFNNLGFGTAPRPTVGSYRNPTKIWKSYFARLIYELNDRYILTASIRRDGASNFAENKKYGTFPGISAAWIISEEPFFKEKIPLFDQLKLRAGYGSTGNSELEGSAFQYYSPDLNYVFGGVTYPGVVLSQISNPNLTWETQRDINVGLDFGVLKNRISGSFDYFNRTVSNLLTYIPLATDFPVKQAAFNSGKTRSKGWDFNLTTKNFISSSNGFTWTSTFNLSHYYDSWVERDPSVLKTLDKFIDPHGPFNGIYGYVSDGIYNGNGAAPSWMPGILPGGIVLKDLNGFDAAGNLTGVPDGKITSADKVLLGVNGPRYSFGFSNTFSYKNFDLSVYMYGFIQKKLNSDYSSAFATYAQLGQFGWNVLSIAKDRWSPTNPNATLPTGLPDPYASYAATSDYWLENANFIRCRDITLGYRVDNKLISKQNVIKSLKLSLNVQNPFIITKYRGIDPELQNYLAYPMTKSFTIGVNAGF</sequence>
<gene>
    <name evidence="9" type="ORF">H9N25_01100</name>
</gene>
<dbReference type="InterPro" id="IPR037066">
    <property type="entry name" value="Plug_dom_sf"/>
</dbReference>
<evidence type="ECO:0000256" key="5">
    <source>
        <dbReference type="ARBA" id="ARBA00023136"/>
    </source>
</evidence>
<keyword evidence="2 7" id="KW-0813">Transport</keyword>
<accession>A0ABX6TJR1</accession>
<feature type="domain" description="Secretin/TonB short N-terminal" evidence="8">
    <location>
        <begin position="14"/>
        <end position="65"/>
    </location>
</feature>
<evidence type="ECO:0000256" key="4">
    <source>
        <dbReference type="ARBA" id="ARBA00022692"/>
    </source>
</evidence>
<dbReference type="SMART" id="SM00965">
    <property type="entry name" value="STN"/>
    <property type="match status" value="1"/>
</dbReference>
<evidence type="ECO:0000313" key="10">
    <source>
        <dbReference type="Proteomes" id="UP000516439"/>
    </source>
</evidence>
<dbReference type="InterPro" id="IPR011662">
    <property type="entry name" value="Secretin/TonB_short_N"/>
</dbReference>
<name>A0ABX6TJR1_9SPHI</name>
<organism evidence="9 10">
    <name type="scientific">Pedobacter riviphilus</name>
    <dbReference type="NCBI Taxonomy" id="2766984"/>
    <lineage>
        <taxon>Bacteria</taxon>
        <taxon>Pseudomonadati</taxon>
        <taxon>Bacteroidota</taxon>
        <taxon>Sphingobacteriia</taxon>
        <taxon>Sphingobacteriales</taxon>
        <taxon>Sphingobacteriaceae</taxon>
        <taxon>Pedobacter</taxon>
    </lineage>
</organism>
<dbReference type="Gene3D" id="2.40.170.20">
    <property type="entry name" value="TonB-dependent receptor, beta-barrel domain"/>
    <property type="match status" value="1"/>
</dbReference>
<dbReference type="PROSITE" id="PS52016">
    <property type="entry name" value="TONB_DEPENDENT_REC_3"/>
    <property type="match status" value="1"/>
</dbReference>
<dbReference type="Proteomes" id="UP000516439">
    <property type="component" value="Chromosome"/>
</dbReference>
<dbReference type="InterPro" id="IPR012910">
    <property type="entry name" value="Plug_dom"/>
</dbReference>
<dbReference type="Pfam" id="PF13715">
    <property type="entry name" value="CarbopepD_reg_2"/>
    <property type="match status" value="1"/>
</dbReference>
<keyword evidence="10" id="KW-1185">Reference proteome</keyword>
<keyword evidence="9" id="KW-0675">Receptor</keyword>
<keyword evidence="5 7" id="KW-0472">Membrane</keyword>
<comment type="subcellular location">
    <subcellularLocation>
        <location evidence="1 7">Cell outer membrane</location>
        <topology evidence="1 7">Multi-pass membrane protein</topology>
    </subcellularLocation>
</comment>
<evidence type="ECO:0000259" key="8">
    <source>
        <dbReference type="SMART" id="SM00965"/>
    </source>
</evidence>
<dbReference type="Gene3D" id="2.60.40.1120">
    <property type="entry name" value="Carboxypeptidase-like, regulatory domain"/>
    <property type="match status" value="1"/>
</dbReference>
<evidence type="ECO:0000313" key="9">
    <source>
        <dbReference type="EMBL" id="QNR85136.1"/>
    </source>
</evidence>
<protein>
    <submittedName>
        <fullName evidence="9">TonB-dependent receptor</fullName>
    </submittedName>
</protein>
<dbReference type="SUPFAM" id="SSF49464">
    <property type="entry name" value="Carboxypeptidase regulatory domain-like"/>
    <property type="match status" value="1"/>
</dbReference>
<dbReference type="InterPro" id="IPR036942">
    <property type="entry name" value="Beta-barrel_TonB_sf"/>
</dbReference>